<dbReference type="Pfam" id="PF02597">
    <property type="entry name" value="ThiS"/>
    <property type="match status" value="1"/>
</dbReference>
<dbReference type="InterPro" id="IPR003749">
    <property type="entry name" value="ThiS/MoaD-like"/>
</dbReference>
<dbReference type="OrthoDB" id="1525151at2"/>
<dbReference type="AlphaFoldDB" id="S2DLM5"/>
<dbReference type="PANTHER" id="PTHR34472">
    <property type="entry name" value="SULFUR CARRIER PROTEIN THIS"/>
    <property type="match status" value="1"/>
</dbReference>
<dbReference type="Gene3D" id="3.10.20.30">
    <property type="match status" value="1"/>
</dbReference>
<protein>
    <submittedName>
        <fullName evidence="1">Sulfur transfer protein involved in thiamine biosynthesis</fullName>
    </submittedName>
</protein>
<dbReference type="NCBIfam" id="TIGR01683">
    <property type="entry name" value="thiS"/>
    <property type="match status" value="1"/>
</dbReference>
<reference evidence="1 2" key="1">
    <citation type="journal article" date="2013" name="Genome Announc.">
        <title>Draft Genome Sequence of Indibacter alkaliphilus Strain LW1T, Isolated from Lonar Lake, a Haloalkaline Lake in the Buldana District of Maharashtra, India.</title>
        <authorList>
            <person name="Singh A."/>
            <person name="Kumar Jangir P."/>
            <person name="Sharma R."/>
            <person name="Singh A."/>
            <person name="Kumar Pinnaka A."/>
            <person name="Shivaji S."/>
        </authorList>
    </citation>
    <scope>NUCLEOTIDE SEQUENCE [LARGE SCALE GENOMIC DNA]</scope>
    <source>
        <strain evidence="2">CCUG 57479 / KCTC 22604 / LW1</strain>
    </source>
</reference>
<sequence>MDITVNNEPLQISGSCSISQLFQNHIQINAAGIAVAVNQTVVPKENWDETFISSGDQVILIKATQGG</sequence>
<keyword evidence="2" id="KW-1185">Reference proteome</keyword>
<dbReference type="Proteomes" id="UP000006073">
    <property type="component" value="Unassembled WGS sequence"/>
</dbReference>
<evidence type="ECO:0000313" key="1">
    <source>
        <dbReference type="EMBL" id="EOZ92856.1"/>
    </source>
</evidence>
<evidence type="ECO:0000313" key="2">
    <source>
        <dbReference type="Proteomes" id="UP000006073"/>
    </source>
</evidence>
<organism evidence="1 2">
    <name type="scientific">Indibacter alkaliphilus (strain CCUG 57479 / KCTC 22604 / LW1)</name>
    <dbReference type="NCBI Taxonomy" id="1189612"/>
    <lineage>
        <taxon>Bacteria</taxon>
        <taxon>Pseudomonadati</taxon>
        <taxon>Bacteroidota</taxon>
        <taxon>Cytophagia</taxon>
        <taxon>Cytophagales</taxon>
        <taxon>Cyclobacteriaceae</taxon>
    </lineage>
</organism>
<gene>
    <name evidence="1" type="ORF">A33Q_3947</name>
</gene>
<accession>S2DLM5</accession>
<comment type="caution">
    <text evidence="1">The sequence shown here is derived from an EMBL/GenBank/DDBJ whole genome shotgun (WGS) entry which is preliminary data.</text>
</comment>
<name>S2DLM5_INDAL</name>
<dbReference type="InterPro" id="IPR010035">
    <property type="entry name" value="Thi_S"/>
</dbReference>
<dbReference type="InterPro" id="IPR012675">
    <property type="entry name" value="Beta-grasp_dom_sf"/>
</dbReference>
<dbReference type="RefSeq" id="WP_009035086.1">
    <property type="nucleotide sequence ID" value="NZ_ALWO02000049.1"/>
</dbReference>
<dbReference type="STRING" id="1189612.A33Q_3947"/>
<dbReference type="PANTHER" id="PTHR34472:SF1">
    <property type="entry name" value="SULFUR CARRIER PROTEIN THIS"/>
    <property type="match status" value="1"/>
</dbReference>
<dbReference type="eggNOG" id="COG2104">
    <property type="taxonomic scope" value="Bacteria"/>
</dbReference>
<dbReference type="CDD" id="cd00565">
    <property type="entry name" value="Ubl_ThiS"/>
    <property type="match status" value="1"/>
</dbReference>
<dbReference type="InterPro" id="IPR016155">
    <property type="entry name" value="Mopterin_synth/thiamin_S_b"/>
</dbReference>
<dbReference type="SUPFAM" id="SSF54285">
    <property type="entry name" value="MoaD/ThiS"/>
    <property type="match status" value="1"/>
</dbReference>
<dbReference type="EMBL" id="ALWO02000049">
    <property type="protein sequence ID" value="EOZ92856.1"/>
    <property type="molecule type" value="Genomic_DNA"/>
</dbReference>
<proteinExistence type="predicted"/>